<proteinExistence type="inferred from homology"/>
<dbReference type="PRINTS" id="PR02084">
    <property type="entry name" value="GOLM1CASC4"/>
</dbReference>
<reference evidence="11" key="2">
    <citation type="submission" date="2025-08" db="UniProtKB">
        <authorList>
            <consortium name="Ensembl"/>
        </authorList>
    </citation>
    <scope>IDENTIFICATION</scope>
</reference>
<evidence type="ECO:0000256" key="1">
    <source>
        <dbReference type="ARBA" id="ARBA00004606"/>
    </source>
</evidence>
<accession>A0A3P8VZM2</accession>
<keyword evidence="12" id="KW-1185">Reference proteome</keyword>
<dbReference type="AlphaFoldDB" id="A0A3P8VZM2"/>
<reference evidence="11" key="3">
    <citation type="submission" date="2025-09" db="UniProtKB">
        <authorList>
            <consortium name="Ensembl"/>
        </authorList>
    </citation>
    <scope>IDENTIFICATION</scope>
</reference>
<organism evidence="11 12">
    <name type="scientific">Cynoglossus semilaevis</name>
    <name type="common">Tongue sole</name>
    <dbReference type="NCBI Taxonomy" id="244447"/>
    <lineage>
        <taxon>Eukaryota</taxon>
        <taxon>Metazoa</taxon>
        <taxon>Chordata</taxon>
        <taxon>Craniata</taxon>
        <taxon>Vertebrata</taxon>
        <taxon>Euteleostomi</taxon>
        <taxon>Actinopterygii</taxon>
        <taxon>Neopterygii</taxon>
        <taxon>Teleostei</taxon>
        <taxon>Neoteleostei</taxon>
        <taxon>Acanthomorphata</taxon>
        <taxon>Carangaria</taxon>
        <taxon>Pleuronectiformes</taxon>
        <taxon>Pleuronectoidei</taxon>
        <taxon>Cynoglossidae</taxon>
        <taxon>Cynoglossinae</taxon>
        <taxon>Cynoglossus</taxon>
    </lineage>
</organism>
<evidence type="ECO:0000256" key="6">
    <source>
        <dbReference type="ARBA" id="ARBA00023054"/>
    </source>
</evidence>
<dbReference type="Ensembl" id="ENSCSET00000019991.1">
    <property type="protein sequence ID" value="ENSCSEP00000019752.1"/>
    <property type="gene ID" value="ENSCSEG00000012594.1"/>
</dbReference>
<feature type="compositionally biased region" description="Acidic residues" evidence="9">
    <location>
        <begin position="371"/>
        <end position="387"/>
    </location>
</feature>
<feature type="coiled-coil region" evidence="8">
    <location>
        <begin position="133"/>
        <end position="167"/>
    </location>
</feature>
<dbReference type="InterPro" id="IPR026139">
    <property type="entry name" value="GOLM1/CASC4"/>
</dbReference>
<sequence length="398" mass="44002">MSRLRFVVSLNSHKITMGGLGNGRRGGRSPPLLIGALIACILVLGFNYWVSSSRNLELQTKLYELEGQVRRGAAERGDAELKKTEFQEEIQKLKEQIIHIESFYKSQMEAAGDTCVKDKAIIQQNISSSAKSTQELRATLNQLNDNLAKQEKDLQSCQGNINALNTKHTNEMTTCHSQILSQKELCDEKVEAVKLEIKKKMEKLNPAPSGLSVDNSKAGAAKEREPVNAEEPAQIKTAVNQNSSLSKPTENKVSHLLTNDIIVDNAPDAPVYHSPMNLPKEVGKKESPSAAAAKQDTMRPPDGPVKTQEEQTEDLGVGPMLDNQGKAHENPVNQKLEEPDDYDAVKQIVEEEEVDKMPGNKMAENIDLDMEEELADYNGDDENEGEFEADKQAELAQK</sequence>
<dbReference type="PANTHER" id="PTHR15896:SF8">
    <property type="entry name" value="GOLGI MEMBRANE PROTEIN 1"/>
    <property type="match status" value="1"/>
</dbReference>
<protein>
    <submittedName>
        <fullName evidence="11">Golgi membrane protein 1</fullName>
    </submittedName>
</protein>
<feature type="transmembrane region" description="Helical" evidence="10">
    <location>
        <begin position="32"/>
        <end position="50"/>
    </location>
</feature>
<feature type="region of interest" description="Disordered" evidence="9">
    <location>
        <begin position="205"/>
        <end position="250"/>
    </location>
</feature>
<evidence type="ECO:0000256" key="7">
    <source>
        <dbReference type="ARBA" id="ARBA00023136"/>
    </source>
</evidence>
<name>A0A3P8VZM2_CYNSE</name>
<dbReference type="PANTHER" id="PTHR15896">
    <property type="entry name" value="GOLGI PHOSPHOPROTEIN 2/GP73-RELATED"/>
    <property type="match status" value="1"/>
</dbReference>
<feature type="compositionally biased region" description="Basic and acidic residues" evidence="9">
    <location>
        <begin position="388"/>
        <end position="398"/>
    </location>
</feature>
<evidence type="ECO:0000256" key="9">
    <source>
        <dbReference type="SAM" id="MobiDB-lite"/>
    </source>
</evidence>
<comment type="similarity">
    <text evidence="2">Belongs to the GOLM family.</text>
</comment>
<evidence type="ECO:0000256" key="4">
    <source>
        <dbReference type="ARBA" id="ARBA00022968"/>
    </source>
</evidence>
<keyword evidence="3 10" id="KW-0812">Transmembrane</keyword>
<feature type="region of interest" description="Disordered" evidence="9">
    <location>
        <begin position="272"/>
        <end position="343"/>
    </location>
</feature>
<keyword evidence="6 8" id="KW-0175">Coiled coil</keyword>
<evidence type="ECO:0000256" key="8">
    <source>
        <dbReference type="SAM" id="Coils"/>
    </source>
</evidence>
<feature type="region of interest" description="Disordered" evidence="9">
    <location>
        <begin position="371"/>
        <end position="398"/>
    </location>
</feature>
<evidence type="ECO:0000256" key="5">
    <source>
        <dbReference type="ARBA" id="ARBA00022989"/>
    </source>
</evidence>
<evidence type="ECO:0000313" key="11">
    <source>
        <dbReference type="Ensembl" id="ENSCSEP00000019752.1"/>
    </source>
</evidence>
<evidence type="ECO:0000313" key="12">
    <source>
        <dbReference type="Proteomes" id="UP000265120"/>
    </source>
</evidence>
<feature type="compositionally biased region" description="Polar residues" evidence="9">
    <location>
        <begin position="237"/>
        <end position="248"/>
    </location>
</feature>
<dbReference type="Proteomes" id="UP000265120">
    <property type="component" value="Chromosome Z"/>
</dbReference>
<evidence type="ECO:0000256" key="3">
    <source>
        <dbReference type="ARBA" id="ARBA00022692"/>
    </source>
</evidence>
<comment type="subcellular location">
    <subcellularLocation>
        <location evidence="1">Membrane</location>
        <topology evidence="1">Single-pass type II membrane protein</topology>
    </subcellularLocation>
</comment>
<reference evidence="11 12" key="1">
    <citation type="journal article" date="2014" name="Nat. Genet.">
        <title>Whole-genome sequence of a flatfish provides insights into ZW sex chromosome evolution and adaptation to a benthic lifestyle.</title>
        <authorList>
            <person name="Chen S."/>
            <person name="Zhang G."/>
            <person name="Shao C."/>
            <person name="Huang Q."/>
            <person name="Liu G."/>
            <person name="Zhang P."/>
            <person name="Song W."/>
            <person name="An N."/>
            <person name="Chalopin D."/>
            <person name="Volff J.N."/>
            <person name="Hong Y."/>
            <person name="Li Q."/>
            <person name="Sha Z."/>
            <person name="Zhou H."/>
            <person name="Xie M."/>
            <person name="Yu Q."/>
            <person name="Liu Y."/>
            <person name="Xiang H."/>
            <person name="Wang N."/>
            <person name="Wu K."/>
            <person name="Yang C."/>
            <person name="Zhou Q."/>
            <person name="Liao X."/>
            <person name="Yang L."/>
            <person name="Hu Q."/>
            <person name="Zhang J."/>
            <person name="Meng L."/>
            <person name="Jin L."/>
            <person name="Tian Y."/>
            <person name="Lian J."/>
            <person name="Yang J."/>
            <person name="Miao G."/>
            <person name="Liu S."/>
            <person name="Liang Z."/>
            <person name="Yan F."/>
            <person name="Li Y."/>
            <person name="Sun B."/>
            <person name="Zhang H."/>
            <person name="Zhang J."/>
            <person name="Zhu Y."/>
            <person name="Du M."/>
            <person name="Zhao Y."/>
            <person name="Schartl M."/>
            <person name="Tang Q."/>
            <person name="Wang J."/>
        </authorList>
    </citation>
    <scope>NUCLEOTIDE SEQUENCE</scope>
</reference>
<keyword evidence="5 10" id="KW-1133">Transmembrane helix</keyword>
<dbReference type="GeneTree" id="ENSGT00530000063675"/>
<dbReference type="GO" id="GO:0016020">
    <property type="term" value="C:membrane"/>
    <property type="evidence" value="ECO:0007669"/>
    <property type="project" value="UniProtKB-SubCell"/>
</dbReference>
<evidence type="ECO:0000256" key="10">
    <source>
        <dbReference type="SAM" id="Phobius"/>
    </source>
</evidence>
<keyword evidence="4" id="KW-0735">Signal-anchor</keyword>
<keyword evidence="7 10" id="KW-0472">Membrane</keyword>
<evidence type="ECO:0000256" key="2">
    <source>
        <dbReference type="ARBA" id="ARBA00007474"/>
    </source>
</evidence>